<gene>
    <name evidence="1" type="ORF">DBRI00130_LOCUS1878</name>
</gene>
<accession>A0A7S4QF01</accession>
<dbReference type="AlphaFoldDB" id="A0A7S4QF01"/>
<proteinExistence type="predicted"/>
<reference evidence="1" key="1">
    <citation type="submission" date="2021-01" db="EMBL/GenBank/DDBJ databases">
        <authorList>
            <person name="Corre E."/>
            <person name="Pelletier E."/>
            <person name="Niang G."/>
            <person name="Scheremetjew M."/>
            <person name="Finn R."/>
            <person name="Kale V."/>
            <person name="Holt S."/>
            <person name="Cochrane G."/>
            <person name="Meng A."/>
            <person name="Brown T."/>
            <person name="Cohen L."/>
        </authorList>
    </citation>
    <scope>NUCLEOTIDE SEQUENCE</scope>
    <source>
        <strain evidence="1">GSO104</strain>
    </source>
</reference>
<protein>
    <submittedName>
        <fullName evidence="1">Uncharacterized protein</fullName>
    </submittedName>
</protein>
<name>A0A7S4QF01_9STRA</name>
<dbReference type="EMBL" id="HBNS01002341">
    <property type="protein sequence ID" value="CAE4581687.1"/>
    <property type="molecule type" value="Transcribed_RNA"/>
</dbReference>
<organism evidence="1">
    <name type="scientific">Ditylum brightwellii</name>
    <dbReference type="NCBI Taxonomy" id="49249"/>
    <lineage>
        <taxon>Eukaryota</taxon>
        <taxon>Sar</taxon>
        <taxon>Stramenopiles</taxon>
        <taxon>Ochrophyta</taxon>
        <taxon>Bacillariophyta</taxon>
        <taxon>Mediophyceae</taxon>
        <taxon>Lithodesmiophycidae</taxon>
        <taxon>Lithodesmiales</taxon>
        <taxon>Lithodesmiaceae</taxon>
        <taxon>Ditylum</taxon>
    </lineage>
</organism>
<evidence type="ECO:0000313" key="1">
    <source>
        <dbReference type="EMBL" id="CAE4581687.1"/>
    </source>
</evidence>
<sequence>MKGTVIAFASSPQRNRRHSSIVSSPRILSSFVILLIWSSVSCFAFSPTAKVPQHVGKFGEDLMSQRWMKERPLSFRNNEISKITTTSISSNLFLSRHTSLDTYLPSSKNAMASLAFASLALLKSSRKEGGTMRLFGTDTNDAEGEGQKLSPFRRAASGVLKAITSVLRFFFVKPLLWLKSLFTSTDDTKKDDETTEVRKIRKITPPTDDLPMNATVATEVVTAALEEPTNGETLLKETAVMEELTNGETLTEESVADLEANKDEALPEASTEKDEAVLVEDDEEASLTAADNLAVDEKDAGKTSITPLFSGNELPFFAYVREKAPKIENDPMAVFQKVVSQVTQVMEKDVLPEKVSEVVAEKESKEVEAELAPLVLPKGERWAVSHPDIDLSGDWKVVVSEDFKSQYDAYLRSLGQPQIVRSVALSIIGMTREHTAQEDSGRKLYIKGTNARGIWERTLKASGADFNGVHDYELGPDNDHKHGRVSLITADSEKVEAEAWWENNGKVHISWLRGGKKYGGGDFESRRYLENEGKILVCESKFHPHDEGREKAAICWKFERTR</sequence>